<organism evidence="6 7">
    <name type="scientific">Actinoplanes nipponensis</name>
    <dbReference type="NCBI Taxonomy" id="135950"/>
    <lineage>
        <taxon>Bacteria</taxon>
        <taxon>Bacillati</taxon>
        <taxon>Actinomycetota</taxon>
        <taxon>Actinomycetes</taxon>
        <taxon>Micromonosporales</taxon>
        <taxon>Micromonosporaceae</taxon>
        <taxon>Actinoplanes</taxon>
    </lineage>
</organism>
<dbReference type="InterPro" id="IPR005829">
    <property type="entry name" value="Sugar_transporter_CS"/>
</dbReference>
<feature type="transmembrane region" description="Helical" evidence="5">
    <location>
        <begin position="143"/>
        <end position="163"/>
    </location>
</feature>
<name>A0A919JF08_9ACTN</name>
<dbReference type="Pfam" id="PF07690">
    <property type="entry name" value="MFS_1"/>
    <property type="match status" value="1"/>
</dbReference>
<feature type="transmembrane region" description="Helical" evidence="5">
    <location>
        <begin position="228"/>
        <end position="246"/>
    </location>
</feature>
<comment type="subcellular location">
    <subcellularLocation>
        <location evidence="1">Membrane</location>
        <topology evidence="1">Multi-pass membrane protein</topology>
    </subcellularLocation>
</comment>
<keyword evidence="2 5" id="KW-0812">Transmembrane</keyword>
<feature type="transmembrane region" description="Helical" evidence="5">
    <location>
        <begin position="175"/>
        <end position="194"/>
    </location>
</feature>
<sequence>MTTLTADRVRRRFLGLLALRWLPVGLMIPVTVLLPLERGLTLAQYGTAAALQGITVLLLELPTGGLSDAIGRRPVLLLAGVLETAALGLLTVADTMLMFVIFYVLQGVYRALDSGPLEAWYVDHALAADEHADIETGLSRSGVVLGVAIAGGALASGGLVALGPLGPGTALTLPVYVALGLQLVSLAAVALLMTERRPHRGLAALAGSVRGVPAAIAGALGLLRRSRIIVALVAVEIFWGFGMVAFESLMPVRLAEVVGDPSAASALMGPVGSVAWLASALGAALIPLLARRIGAPWTGFTLRIVQGVTVAGMALFAGPVGVIAAYLVSYTVHGASNPVHSGLLHRQVDGPYRASLLSLNSMVSQPAGALGLVTLTAVAAATDLRVSLLVGAGVLAVAAPLYLVARGSAAGTGRVTAPAPETLPAP</sequence>
<evidence type="ECO:0000313" key="6">
    <source>
        <dbReference type="EMBL" id="GIE48332.1"/>
    </source>
</evidence>
<keyword evidence="3 5" id="KW-1133">Transmembrane helix</keyword>
<dbReference type="RefSeq" id="WP_203766851.1">
    <property type="nucleotide sequence ID" value="NZ_BAAAYJ010000061.1"/>
</dbReference>
<evidence type="ECO:0000256" key="2">
    <source>
        <dbReference type="ARBA" id="ARBA00022692"/>
    </source>
</evidence>
<dbReference type="EMBL" id="BOMQ01000024">
    <property type="protein sequence ID" value="GIE48332.1"/>
    <property type="molecule type" value="Genomic_DNA"/>
</dbReference>
<evidence type="ECO:0008006" key="8">
    <source>
        <dbReference type="Google" id="ProtNLM"/>
    </source>
</evidence>
<comment type="caution">
    <text evidence="6">The sequence shown here is derived from an EMBL/GenBank/DDBJ whole genome shotgun (WGS) entry which is preliminary data.</text>
</comment>
<dbReference type="InterPro" id="IPR036259">
    <property type="entry name" value="MFS_trans_sf"/>
</dbReference>
<evidence type="ECO:0000313" key="7">
    <source>
        <dbReference type="Proteomes" id="UP000647172"/>
    </source>
</evidence>
<feature type="transmembrane region" description="Helical" evidence="5">
    <location>
        <begin position="386"/>
        <end position="405"/>
    </location>
</feature>
<reference evidence="6" key="1">
    <citation type="submission" date="2021-01" db="EMBL/GenBank/DDBJ databases">
        <title>Whole genome shotgun sequence of Actinoplanes nipponensis NBRC 14063.</title>
        <authorList>
            <person name="Komaki H."/>
            <person name="Tamura T."/>
        </authorList>
    </citation>
    <scope>NUCLEOTIDE SEQUENCE</scope>
    <source>
        <strain evidence="6">NBRC 14063</strain>
    </source>
</reference>
<proteinExistence type="predicted"/>
<feature type="transmembrane region" description="Helical" evidence="5">
    <location>
        <begin position="302"/>
        <end position="328"/>
    </location>
</feature>
<dbReference type="AlphaFoldDB" id="A0A919JF08"/>
<dbReference type="Proteomes" id="UP000647172">
    <property type="component" value="Unassembled WGS sequence"/>
</dbReference>
<evidence type="ECO:0000256" key="1">
    <source>
        <dbReference type="ARBA" id="ARBA00004141"/>
    </source>
</evidence>
<accession>A0A919JF08</accession>
<dbReference type="InterPro" id="IPR053160">
    <property type="entry name" value="MFS_DHA3_Transporter"/>
</dbReference>
<feature type="transmembrane region" description="Helical" evidence="5">
    <location>
        <begin position="266"/>
        <end position="290"/>
    </location>
</feature>
<dbReference type="PANTHER" id="PTHR23530">
    <property type="entry name" value="TRANSPORT PROTEIN-RELATED"/>
    <property type="match status" value="1"/>
</dbReference>
<gene>
    <name evidence="6" type="ORF">Ani05nite_18660</name>
</gene>
<dbReference type="GO" id="GO:0016020">
    <property type="term" value="C:membrane"/>
    <property type="evidence" value="ECO:0007669"/>
    <property type="project" value="UniProtKB-SubCell"/>
</dbReference>
<dbReference type="PROSITE" id="PS00216">
    <property type="entry name" value="SUGAR_TRANSPORT_1"/>
    <property type="match status" value="1"/>
</dbReference>
<dbReference type="InterPro" id="IPR011701">
    <property type="entry name" value="MFS"/>
</dbReference>
<evidence type="ECO:0000256" key="5">
    <source>
        <dbReference type="SAM" id="Phobius"/>
    </source>
</evidence>
<dbReference type="GO" id="GO:0022857">
    <property type="term" value="F:transmembrane transporter activity"/>
    <property type="evidence" value="ECO:0007669"/>
    <property type="project" value="InterPro"/>
</dbReference>
<dbReference type="PANTHER" id="PTHR23530:SF1">
    <property type="entry name" value="PERMEASE, MAJOR FACILITATOR SUPERFAMILY-RELATED"/>
    <property type="match status" value="1"/>
</dbReference>
<evidence type="ECO:0000256" key="3">
    <source>
        <dbReference type="ARBA" id="ARBA00022989"/>
    </source>
</evidence>
<keyword evidence="7" id="KW-1185">Reference proteome</keyword>
<feature type="transmembrane region" description="Helical" evidence="5">
    <location>
        <begin position="12"/>
        <end position="36"/>
    </location>
</feature>
<dbReference type="SUPFAM" id="SSF103473">
    <property type="entry name" value="MFS general substrate transporter"/>
    <property type="match status" value="1"/>
</dbReference>
<keyword evidence="4 5" id="KW-0472">Membrane</keyword>
<protein>
    <recommendedName>
        <fullName evidence="8">MFS transporter</fullName>
    </recommendedName>
</protein>
<feature type="transmembrane region" description="Helical" evidence="5">
    <location>
        <begin position="75"/>
        <end position="105"/>
    </location>
</feature>
<dbReference type="Gene3D" id="1.20.1250.20">
    <property type="entry name" value="MFS general substrate transporter like domains"/>
    <property type="match status" value="1"/>
</dbReference>
<evidence type="ECO:0000256" key="4">
    <source>
        <dbReference type="ARBA" id="ARBA00023136"/>
    </source>
</evidence>